<feature type="domain" description="2EXR" evidence="2">
    <location>
        <begin position="33"/>
        <end position="124"/>
    </location>
</feature>
<dbReference type="Pfam" id="PF20150">
    <property type="entry name" value="2EXR"/>
    <property type="match status" value="1"/>
</dbReference>
<proteinExistence type="predicted"/>
<evidence type="ECO:0000313" key="3">
    <source>
        <dbReference type="EMBL" id="VBB75798.1"/>
    </source>
</evidence>
<dbReference type="PANTHER" id="PTHR35910:SF1">
    <property type="entry name" value="2EXR DOMAIN-CONTAINING PROTEIN"/>
    <property type="match status" value="1"/>
</dbReference>
<name>A0ABY6S2P2_PODCO</name>
<reference evidence="3" key="1">
    <citation type="submission" date="2018-02" db="EMBL/GenBank/DDBJ databases">
        <authorList>
            <person name="Silar P."/>
        </authorList>
    </citation>
    <scope>NUCLEOTIDE SEQUENCE [LARGE SCALE GENOMIC DNA]</scope>
    <source>
        <strain evidence="3">T</strain>
    </source>
</reference>
<keyword evidence="4" id="KW-1185">Reference proteome</keyword>
<dbReference type="EMBL" id="LR026965">
    <property type="protein sequence ID" value="VBB75798.1"/>
    <property type="molecule type" value="Genomic_DNA"/>
</dbReference>
<evidence type="ECO:0000256" key="1">
    <source>
        <dbReference type="SAM" id="MobiDB-lite"/>
    </source>
</evidence>
<gene>
    <name evidence="3" type="ORF">PODCO_207020</name>
</gene>
<accession>A0ABY6S2P2</accession>
<organism evidence="3 4">
    <name type="scientific">Podospora comata</name>
    <dbReference type="NCBI Taxonomy" id="48703"/>
    <lineage>
        <taxon>Eukaryota</taxon>
        <taxon>Fungi</taxon>
        <taxon>Dikarya</taxon>
        <taxon>Ascomycota</taxon>
        <taxon>Pezizomycotina</taxon>
        <taxon>Sordariomycetes</taxon>
        <taxon>Sordariomycetidae</taxon>
        <taxon>Sordariales</taxon>
        <taxon>Podosporaceae</taxon>
        <taxon>Podospora</taxon>
    </lineage>
</organism>
<dbReference type="Proteomes" id="UP000280685">
    <property type="component" value="Chromosome 2"/>
</dbReference>
<evidence type="ECO:0000313" key="4">
    <source>
        <dbReference type="Proteomes" id="UP000280685"/>
    </source>
</evidence>
<evidence type="ECO:0000259" key="2">
    <source>
        <dbReference type="Pfam" id="PF20150"/>
    </source>
</evidence>
<dbReference type="InterPro" id="IPR045518">
    <property type="entry name" value="2EXR"/>
</dbReference>
<feature type="region of interest" description="Disordered" evidence="1">
    <location>
        <begin position="1"/>
        <end position="31"/>
    </location>
</feature>
<sequence length="239" mass="26994">MSAPPDDTTGNTTNGSPEAGDSTAADPSTSIAFTPLQKLPLELRFMIYRHTWEPKTITISSPGVGRIHDYPELPVTLRINSETRQETLRHYYECNVWSRYVNHTTNESGERCRKAYINPSSDTLYLDHFPTITRIDISTPPVKKPCLRIILSAYIDQPGALELLHAKSGLEPLILEMESSNESQEGEVGLWGGLVTERGGRYTPCFGPCPRTSFNFWFDQRIRRRRRGLSLAWSYASAE</sequence>
<dbReference type="PANTHER" id="PTHR35910">
    <property type="entry name" value="2EXR DOMAIN-CONTAINING PROTEIN"/>
    <property type="match status" value="1"/>
</dbReference>
<protein>
    <recommendedName>
        <fullName evidence="2">2EXR domain-containing protein</fullName>
    </recommendedName>
</protein>